<dbReference type="EMBL" id="HE573026">
    <property type="protein sequence ID" value="CCC51437.1"/>
    <property type="molecule type" value="Genomic_DNA"/>
</dbReference>
<name>G0U6D3_TRYVY</name>
<organism evidence="1">
    <name type="scientific">Trypanosoma vivax (strain Y486)</name>
    <dbReference type="NCBI Taxonomy" id="1055687"/>
    <lineage>
        <taxon>Eukaryota</taxon>
        <taxon>Discoba</taxon>
        <taxon>Euglenozoa</taxon>
        <taxon>Kinetoplastea</taxon>
        <taxon>Metakinetoplastina</taxon>
        <taxon>Trypanosomatida</taxon>
        <taxon>Trypanosomatidae</taxon>
        <taxon>Trypanosoma</taxon>
        <taxon>Duttonella</taxon>
    </lineage>
</organism>
<accession>G0U6D3</accession>
<gene>
    <name evidence="1" type="ORF">TVY486_1004880</name>
</gene>
<evidence type="ECO:0000313" key="1">
    <source>
        <dbReference type="EMBL" id="CCC51437.1"/>
    </source>
</evidence>
<sequence length="102" mass="11262">MAAVTHVKVKKVLWGTTKLLLAIPTLSDSRQHSYALVQHSPRSTGDNCTGGSNTTPIMLCLSHLLNGPFGVFEGFLLPSYHHHSFNWLFLFTAFGICGYVTR</sequence>
<reference evidence="1" key="1">
    <citation type="journal article" date="2012" name="Proc. Natl. Acad. Sci. U.S.A.">
        <title>Antigenic diversity is generated by distinct evolutionary mechanisms in African trypanosome species.</title>
        <authorList>
            <person name="Jackson A.P."/>
            <person name="Berry A."/>
            <person name="Aslett M."/>
            <person name="Allison H.C."/>
            <person name="Burton P."/>
            <person name="Vavrova-Anderson J."/>
            <person name="Brown R."/>
            <person name="Browne H."/>
            <person name="Corton N."/>
            <person name="Hauser H."/>
            <person name="Gamble J."/>
            <person name="Gilderthorp R."/>
            <person name="Marcello L."/>
            <person name="McQuillan J."/>
            <person name="Otto T.D."/>
            <person name="Quail M.A."/>
            <person name="Sanders M.J."/>
            <person name="van Tonder A."/>
            <person name="Ginger M.L."/>
            <person name="Field M.C."/>
            <person name="Barry J.D."/>
            <person name="Hertz-Fowler C."/>
            <person name="Berriman M."/>
        </authorList>
    </citation>
    <scope>NUCLEOTIDE SEQUENCE</scope>
    <source>
        <strain evidence="1">Y486</strain>
    </source>
</reference>
<proteinExistence type="predicted"/>
<dbReference type="AlphaFoldDB" id="G0U6D3"/>
<protein>
    <submittedName>
        <fullName evidence="1">Uncharacterized protein</fullName>
    </submittedName>
</protein>